<evidence type="ECO:0000313" key="3">
    <source>
        <dbReference type="Proteomes" id="UP000069850"/>
    </source>
</evidence>
<dbReference type="AlphaFoldDB" id="A0A0X3BPF7"/>
<protein>
    <submittedName>
        <fullName evidence="2">Uncharacterized protein</fullName>
    </submittedName>
</protein>
<dbReference type="EMBL" id="LT158599">
    <property type="protein sequence ID" value="CVK33927.1"/>
    <property type="molecule type" value="Genomic_DNA"/>
</dbReference>
<feature type="transmembrane region" description="Helical" evidence="1">
    <location>
        <begin position="33"/>
        <end position="56"/>
    </location>
</feature>
<evidence type="ECO:0000256" key="1">
    <source>
        <dbReference type="SAM" id="Phobius"/>
    </source>
</evidence>
<sequence>MTNEDTSLRKLQLVELGILLELKRICEKHHIQYFLMGGTFLVPFAIVDSFPGTMILTLE</sequence>
<gene>
    <name evidence="2" type="ORF">MMAB1_2714</name>
</gene>
<evidence type="ECO:0000313" key="2">
    <source>
        <dbReference type="EMBL" id="CVK33927.1"/>
    </source>
</evidence>
<keyword evidence="1" id="KW-1133">Transmembrane helix</keyword>
<organism evidence="2 3">
    <name type="scientific">Methanoculleus bourgensis</name>
    <dbReference type="NCBI Taxonomy" id="83986"/>
    <lineage>
        <taxon>Archaea</taxon>
        <taxon>Methanobacteriati</taxon>
        <taxon>Methanobacteriota</taxon>
        <taxon>Stenosarchaea group</taxon>
        <taxon>Methanomicrobia</taxon>
        <taxon>Methanomicrobiales</taxon>
        <taxon>Methanomicrobiaceae</taxon>
        <taxon>Methanoculleus</taxon>
    </lineage>
</organism>
<keyword evidence="1" id="KW-0472">Membrane</keyword>
<dbReference type="KEGG" id="mema:MMAB1_2714"/>
<keyword evidence="1" id="KW-0812">Transmembrane</keyword>
<name>A0A0X3BPF7_9EURY</name>
<reference evidence="2 3" key="1">
    <citation type="submission" date="2016-01" db="EMBL/GenBank/DDBJ databases">
        <authorList>
            <person name="Manzoor S."/>
        </authorList>
    </citation>
    <scope>NUCLEOTIDE SEQUENCE [LARGE SCALE GENOMIC DNA]</scope>
    <source>
        <strain evidence="2">Methanoculleus sp MAB1</strain>
    </source>
</reference>
<proteinExistence type="predicted"/>
<dbReference type="Proteomes" id="UP000069850">
    <property type="component" value="Chromosome 1"/>
</dbReference>
<accession>A0A0X3BPF7</accession>